<dbReference type="Proteomes" id="UP001604282">
    <property type="component" value="Unassembled WGS sequence"/>
</dbReference>
<keyword evidence="2" id="KW-1133">Transmembrane helix</keyword>
<sequence>MPDTAAATTALTRIAAAAQQGPGDTLRVVLLISMVGGALLAWFLLRGYGRDETDGETPGDSPRDTGGKSAGTSARAASGDAEDANA</sequence>
<keyword evidence="2" id="KW-0472">Membrane</keyword>
<evidence type="ECO:0000256" key="2">
    <source>
        <dbReference type="SAM" id="Phobius"/>
    </source>
</evidence>
<gene>
    <name evidence="3" type="ORF">ACGFYS_01910</name>
</gene>
<evidence type="ECO:0000313" key="3">
    <source>
        <dbReference type="EMBL" id="MFG3187675.1"/>
    </source>
</evidence>
<name>A0ABW7BJH8_9ACTN</name>
<organism evidence="3 4">
    <name type="scientific">Streptomyces omiyaensis</name>
    <dbReference type="NCBI Taxonomy" id="68247"/>
    <lineage>
        <taxon>Bacteria</taxon>
        <taxon>Bacillati</taxon>
        <taxon>Actinomycetota</taxon>
        <taxon>Actinomycetes</taxon>
        <taxon>Kitasatosporales</taxon>
        <taxon>Streptomycetaceae</taxon>
        <taxon>Streptomyces</taxon>
    </lineage>
</organism>
<keyword evidence="4" id="KW-1185">Reference proteome</keyword>
<keyword evidence="2" id="KW-0812">Transmembrane</keyword>
<accession>A0ABW7BJH8</accession>
<feature type="region of interest" description="Disordered" evidence="1">
    <location>
        <begin position="51"/>
        <end position="86"/>
    </location>
</feature>
<feature type="transmembrane region" description="Helical" evidence="2">
    <location>
        <begin position="27"/>
        <end position="45"/>
    </location>
</feature>
<dbReference type="EMBL" id="JBICZW010000001">
    <property type="protein sequence ID" value="MFG3187675.1"/>
    <property type="molecule type" value="Genomic_DNA"/>
</dbReference>
<comment type="caution">
    <text evidence="3">The sequence shown here is derived from an EMBL/GenBank/DDBJ whole genome shotgun (WGS) entry which is preliminary data.</text>
</comment>
<evidence type="ECO:0000256" key="1">
    <source>
        <dbReference type="SAM" id="MobiDB-lite"/>
    </source>
</evidence>
<protein>
    <submittedName>
        <fullName evidence="3">Uncharacterized protein</fullName>
    </submittedName>
</protein>
<proteinExistence type="predicted"/>
<evidence type="ECO:0000313" key="4">
    <source>
        <dbReference type="Proteomes" id="UP001604282"/>
    </source>
</evidence>
<reference evidence="3 4" key="1">
    <citation type="submission" date="2024-10" db="EMBL/GenBank/DDBJ databases">
        <title>The Natural Products Discovery Center: Release of the First 8490 Sequenced Strains for Exploring Actinobacteria Biosynthetic Diversity.</title>
        <authorList>
            <person name="Kalkreuter E."/>
            <person name="Kautsar S.A."/>
            <person name="Yang D."/>
            <person name="Bader C.D."/>
            <person name="Teijaro C.N."/>
            <person name="Fluegel L."/>
            <person name="Davis C.M."/>
            <person name="Simpson J.R."/>
            <person name="Lauterbach L."/>
            <person name="Steele A.D."/>
            <person name="Gui C."/>
            <person name="Meng S."/>
            <person name="Li G."/>
            <person name="Viehrig K."/>
            <person name="Ye F."/>
            <person name="Su P."/>
            <person name="Kiefer A.F."/>
            <person name="Nichols A."/>
            <person name="Cepeda A.J."/>
            <person name="Yan W."/>
            <person name="Fan B."/>
            <person name="Jiang Y."/>
            <person name="Adhikari A."/>
            <person name="Zheng C.-J."/>
            <person name="Schuster L."/>
            <person name="Cowan T.M."/>
            <person name="Smanski M.J."/>
            <person name="Chevrette M.G."/>
            <person name="De Carvalho L.P.S."/>
            <person name="Shen B."/>
        </authorList>
    </citation>
    <scope>NUCLEOTIDE SEQUENCE [LARGE SCALE GENOMIC DNA]</scope>
    <source>
        <strain evidence="3 4">NPDC048229</strain>
    </source>
</reference>
<dbReference type="RefSeq" id="WP_189847782.1">
    <property type="nucleotide sequence ID" value="NZ_BMVV01000002.1"/>
</dbReference>